<evidence type="ECO:0000313" key="3">
    <source>
        <dbReference type="Proteomes" id="UP001249851"/>
    </source>
</evidence>
<gene>
    <name evidence="2" type="ORF">P5673_003332</name>
</gene>
<reference evidence="2" key="2">
    <citation type="journal article" date="2023" name="Science">
        <title>Genomic signatures of disease resistance in endangered staghorn corals.</title>
        <authorList>
            <person name="Vollmer S.V."/>
            <person name="Selwyn J.D."/>
            <person name="Despard B.A."/>
            <person name="Roesel C.L."/>
        </authorList>
    </citation>
    <scope>NUCLEOTIDE SEQUENCE</scope>
    <source>
        <strain evidence="2">K2</strain>
    </source>
</reference>
<name>A0AAD9VEV7_ACRCE</name>
<dbReference type="AlphaFoldDB" id="A0AAD9VEV7"/>
<proteinExistence type="predicted"/>
<dbReference type="Proteomes" id="UP001249851">
    <property type="component" value="Unassembled WGS sequence"/>
</dbReference>
<feature type="compositionally biased region" description="Polar residues" evidence="1">
    <location>
        <begin position="1"/>
        <end position="12"/>
    </location>
</feature>
<reference evidence="2" key="1">
    <citation type="journal article" date="2023" name="G3 (Bethesda)">
        <title>Whole genome assembly and annotation of the endangered Caribbean coral Acropora cervicornis.</title>
        <authorList>
            <person name="Selwyn J.D."/>
            <person name="Vollmer S.V."/>
        </authorList>
    </citation>
    <scope>NUCLEOTIDE SEQUENCE</scope>
    <source>
        <strain evidence="2">K2</strain>
    </source>
</reference>
<organism evidence="2 3">
    <name type="scientific">Acropora cervicornis</name>
    <name type="common">Staghorn coral</name>
    <dbReference type="NCBI Taxonomy" id="6130"/>
    <lineage>
        <taxon>Eukaryota</taxon>
        <taxon>Metazoa</taxon>
        <taxon>Cnidaria</taxon>
        <taxon>Anthozoa</taxon>
        <taxon>Hexacorallia</taxon>
        <taxon>Scleractinia</taxon>
        <taxon>Astrocoeniina</taxon>
        <taxon>Acroporidae</taxon>
        <taxon>Acropora</taxon>
    </lineage>
</organism>
<comment type="caution">
    <text evidence="2">The sequence shown here is derived from an EMBL/GenBank/DDBJ whole genome shotgun (WGS) entry which is preliminary data.</text>
</comment>
<sequence>MSEGNEMTSSDQVLLEDARPDDHETKYATRQRTNVLKKMTKGFLHDMMEPDDNENVFVCISEACKFEAARQSIMLLEVAEGLCNEDSPTLQRKGKVFKKLAPEVEKHVFHEMQRELCKNMWKEARKQVYGTPLRCCKEAVINGEETNLKTFEPKQKTAPQESTSPQ</sequence>
<feature type="region of interest" description="Disordered" evidence="1">
    <location>
        <begin position="147"/>
        <end position="166"/>
    </location>
</feature>
<accession>A0AAD9VEV7</accession>
<evidence type="ECO:0000313" key="2">
    <source>
        <dbReference type="EMBL" id="KAK2571921.1"/>
    </source>
</evidence>
<feature type="compositionally biased region" description="Polar residues" evidence="1">
    <location>
        <begin position="157"/>
        <end position="166"/>
    </location>
</feature>
<evidence type="ECO:0000256" key="1">
    <source>
        <dbReference type="SAM" id="MobiDB-lite"/>
    </source>
</evidence>
<dbReference type="EMBL" id="JARQWQ010000005">
    <property type="protein sequence ID" value="KAK2571921.1"/>
    <property type="molecule type" value="Genomic_DNA"/>
</dbReference>
<keyword evidence="3" id="KW-1185">Reference proteome</keyword>
<feature type="region of interest" description="Disordered" evidence="1">
    <location>
        <begin position="1"/>
        <end position="27"/>
    </location>
</feature>
<protein>
    <submittedName>
        <fullName evidence="2">Uncharacterized protein</fullName>
    </submittedName>
</protein>
<feature type="compositionally biased region" description="Basic and acidic residues" evidence="1">
    <location>
        <begin position="16"/>
        <end position="27"/>
    </location>
</feature>